<proteinExistence type="predicted"/>
<dbReference type="Proteomes" id="UP000663856">
    <property type="component" value="Unassembled WGS sequence"/>
</dbReference>
<gene>
    <name evidence="2" type="ORF">WKI299_LOCUS3410</name>
</gene>
<name>A0A816M1Y6_9BILA</name>
<accession>A0A816M1Y6</accession>
<keyword evidence="1" id="KW-0732">Signal</keyword>
<dbReference type="AlphaFoldDB" id="A0A816M1Y6"/>
<evidence type="ECO:0000313" key="2">
    <source>
        <dbReference type="EMBL" id="CAF1973025.1"/>
    </source>
</evidence>
<evidence type="ECO:0000256" key="1">
    <source>
        <dbReference type="SAM" id="SignalP"/>
    </source>
</evidence>
<organism evidence="2 3">
    <name type="scientific">Rotaria magnacalcarata</name>
    <dbReference type="NCBI Taxonomy" id="392030"/>
    <lineage>
        <taxon>Eukaryota</taxon>
        <taxon>Metazoa</taxon>
        <taxon>Spiralia</taxon>
        <taxon>Gnathifera</taxon>
        <taxon>Rotifera</taxon>
        <taxon>Eurotatoria</taxon>
        <taxon>Bdelloidea</taxon>
        <taxon>Philodinida</taxon>
        <taxon>Philodinidae</taxon>
        <taxon>Rotaria</taxon>
    </lineage>
</organism>
<evidence type="ECO:0000313" key="3">
    <source>
        <dbReference type="Proteomes" id="UP000663856"/>
    </source>
</evidence>
<feature type="chain" id="PRO_5032719348" evidence="1">
    <location>
        <begin position="21"/>
        <end position="228"/>
    </location>
</feature>
<comment type="caution">
    <text evidence="2">The sequence shown here is derived from an EMBL/GenBank/DDBJ whole genome shotgun (WGS) entry which is preliminary data.</text>
</comment>
<reference evidence="2" key="1">
    <citation type="submission" date="2021-02" db="EMBL/GenBank/DDBJ databases">
        <authorList>
            <person name="Nowell W R."/>
        </authorList>
    </citation>
    <scope>NUCLEOTIDE SEQUENCE</scope>
</reference>
<feature type="signal peptide" evidence="1">
    <location>
        <begin position="1"/>
        <end position="20"/>
    </location>
</feature>
<sequence length="228" mass="25860">MSIFPLLFIMNAMMFHGVCSQMVGTKPPPPPTTSTCPAIDEIKSTMEKLFDAQTEILLTKLAEMEKRLNELESCNPMGPSELFMGIYENLTIYNDWTLLYNKPYNHSTTSTELKAAADQCYSDRVVVGAMENENSTILNVAAVGPTRVLYLNVSAETPEEIENVLWYLESGRTFGFRPTDNDPNESPRSELFLGWYVDVNYGGWRAGKATNLYQNSKWRKIIYCMPTF</sequence>
<dbReference type="EMBL" id="CAJNRF010000652">
    <property type="protein sequence ID" value="CAF1973025.1"/>
    <property type="molecule type" value="Genomic_DNA"/>
</dbReference>
<protein>
    <submittedName>
        <fullName evidence="2">Uncharacterized protein</fullName>
    </submittedName>
</protein>